<keyword evidence="2" id="KW-0813">Transport</keyword>
<proteinExistence type="inferred from homology"/>
<dbReference type="AlphaFoldDB" id="A0AAW1VEE1"/>
<dbReference type="PANTHER" id="PTHR19332:SF1">
    <property type="entry name" value="PEROXISOMAL MEMBRANE PROTEIN PEX13"/>
    <property type="match status" value="1"/>
</dbReference>
<dbReference type="InterPro" id="IPR007223">
    <property type="entry name" value="Peroxin-13_N"/>
</dbReference>
<keyword evidence="6" id="KW-0811">Translocation</keyword>
<evidence type="ECO:0000256" key="5">
    <source>
        <dbReference type="ARBA" id="ARBA00022989"/>
    </source>
</evidence>
<evidence type="ECO:0000313" key="13">
    <source>
        <dbReference type="EMBL" id="KAK9892245.1"/>
    </source>
</evidence>
<accession>A0AAW1VEE1</accession>
<dbReference type="Proteomes" id="UP001431783">
    <property type="component" value="Unassembled WGS sequence"/>
</dbReference>
<evidence type="ECO:0000313" key="14">
    <source>
        <dbReference type="Proteomes" id="UP001431783"/>
    </source>
</evidence>
<keyword evidence="7" id="KW-0472">Membrane</keyword>
<feature type="compositionally biased region" description="Polar residues" evidence="11">
    <location>
        <begin position="14"/>
        <end position="32"/>
    </location>
</feature>
<evidence type="ECO:0000256" key="9">
    <source>
        <dbReference type="ARBA" id="ARBA00029693"/>
    </source>
</evidence>
<dbReference type="EMBL" id="JARQZJ010000133">
    <property type="protein sequence ID" value="KAK9892245.1"/>
    <property type="molecule type" value="Genomic_DNA"/>
</dbReference>
<keyword evidence="14" id="KW-1185">Reference proteome</keyword>
<name>A0AAW1VEE1_9CUCU</name>
<sequence length="409" mass="45517">MLPNNPSFDPKIRNSGSPNYNQNGQSIGTTKITPALPPRPDGFYRPTNNFNVYPGYGPSTYGNYGGLANYGGLNSYGVPYNGSMYNGGYNNMGMFGPYGGYSNLNDAERRFIQYAEESSRKTFANVESIVRAFSSIAMMLDNTFFAMTSSFRAFLSMADNFGRLRSTFGQIWYSISIFRLFRWLYDKFLIFMGYTDVSSTRAAWQQALEETTGASISQTSPSSWSTVAFLAVLISAPYIISKFLPKYEDNSDMSNWKSPGLATKASSDFIASHPTEMSIRTNDDVILAPTYIQESMRLKNTGWAFALSNNKSGLIPLNFLSLSKAQVVPIAQPHSTQSVLNNDEVSNESSSNKNIRKPSITPVLKNNETNTKSENKSSTKRVSFGENQIFENMIAFGKLKMKRNNIEIA</sequence>
<comment type="subcellular location">
    <subcellularLocation>
        <location evidence="10">Peroxisome membrane</location>
    </subcellularLocation>
</comment>
<gene>
    <name evidence="13" type="ORF">WA026_019046</name>
</gene>
<dbReference type="GO" id="GO:0016560">
    <property type="term" value="P:protein import into peroxisome matrix, docking"/>
    <property type="evidence" value="ECO:0007669"/>
    <property type="project" value="InterPro"/>
</dbReference>
<evidence type="ECO:0000256" key="8">
    <source>
        <dbReference type="ARBA" id="ARBA00023140"/>
    </source>
</evidence>
<keyword evidence="8" id="KW-0576">Peroxisome</keyword>
<evidence type="ECO:0000256" key="4">
    <source>
        <dbReference type="ARBA" id="ARBA00022927"/>
    </source>
</evidence>
<feature type="region of interest" description="Disordered" evidence="11">
    <location>
        <begin position="1"/>
        <end position="40"/>
    </location>
</feature>
<evidence type="ECO:0000256" key="3">
    <source>
        <dbReference type="ARBA" id="ARBA00022692"/>
    </source>
</evidence>
<reference evidence="13 14" key="1">
    <citation type="submission" date="2023-03" db="EMBL/GenBank/DDBJ databases">
        <title>Genome insight into feeding habits of ladybird beetles.</title>
        <authorList>
            <person name="Li H.-S."/>
            <person name="Huang Y.-H."/>
            <person name="Pang H."/>
        </authorList>
    </citation>
    <scope>NUCLEOTIDE SEQUENCE [LARGE SCALE GENOMIC DNA]</scope>
    <source>
        <strain evidence="13">SYSU_2023b</strain>
        <tissue evidence="13">Whole body</tissue>
    </source>
</reference>
<evidence type="ECO:0000259" key="12">
    <source>
        <dbReference type="Pfam" id="PF04088"/>
    </source>
</evidence>
<comment type="caution">
    <text evidence="13">The sequence shown here is derived from an EMBL/GenBank/DDBJ whole genome shotgun (WGS) entry which is preliminary data.</text>
</comment>
<dbReference type="InterPro" id="IPR036028">
    <property type="entry name" value="SH3-like_dom_sf"/>
</dbReference>
<evidence type="ECO:0000256" key="11">
    <source>
        <dbReference type="SAM" id="MobiDB-lite"/>
    </source>
</evidence>
<dbReference type="GO" id="GO:1990429">
    <property type="term" value="C:peroxisomal importomer complex"/>
    <property type="evidence" value="ECO:0007669"/>
    <property type="project" value="TreeGrafter"/>
</dbReference>
<keyword evidence="5" id="KW-1133">Transmembrane helix</keyword>
<evidence type="ECO:0000256" key="1">
    <source>
        <dbReference type="ARBA" id="ARBA00006033"/>
    </source>
</evidence>
<keyword evidence="4" id="KW-0653">Protein transport</keyword>
<dbReference type="GO" id="GO:0005778">
    <property type="term" value="C:peroxisomal membrane"/>
    <property type="evidence" value="ECO:0007669"/>
    <property type="project" value="UniProtKB-SubCell"/>
</dbReference>
<dbReference type="Pfam" id="PF04088">
    <property type="entry name" value="Peroxin-13_N"/>
    <property type="match status" value="1"/>
</dbReference>
<dbReference type="InterPro" id="IPR035463">
    <property type="entry name" value="Pex13"/>
</dbReference>
<feature type="compositionally biased region" description="Low complexity" evidence="11">
    <location>
        <begin position="338"/>
        <end position="353"/>
    </location>
</feature>
<evidence type="ECO:0000256" key="7">
    <source>
        <dbReference type="ARBA" id="ARBA00023136"/>
    </source>
</evidence>
<comment type="similarity">
    <text evidence="1">Belongs to the peroxin-13 family.</text>
</comment>
<feature type="region of interest" description="Disordered" evidence="11">
    <location>
        <begin position="338"/>
        <end position="381"/>
    </location>
</feature>
<organism evidence="13 14">
    <name type="scientific">Henosepilachna vigintioctopunctata</name>
    <dbReference type="NCBI Taxonomy" id="420089"/>
    <lineage>
        <taxon>Eukaryota</taxon>
        <taxon>Metazoa</taxon>
        <taxon>Ecdysozoa</taxon>
        <taxon>Arthropoda</taxon>
        <taxon>Hexapoda</taxon>
        <taxon>Insecta</taxon>
        <taxon>Pterygota</taxon>
        <taxon>Neoptera</taxon>
        <taxon>Endopterygota</taxon>
        <taxon>Coleoptera</taxon>
        <taxon>Polyphaga</taxon>
        <taxon>Cucujiformia</taxon>
        <taxon>Coccinelloidea</taxon>
        <taxon>Coccinellidae</taxon>
        <taxon>Epilachninae</taxon>
        <taxon>Epilachnini</taxon>
        <taxon>Henosepilachna</taxon>
    </lineage>
</organism>
<feature type="domain" description="Peroxin 13 N-terminal" evidence="12">
    <location>
        <begin position="110"/>
        <end position="244"/>
    </location>
</feature>
<evidence type="ECO:0000256" key="2">
    <source>
        <dbReference type="ARBA" id="ARBA00022448"/>
    </source>
</evidence>
<evidence type="ECO:0000256" key="10">
    <source>
        <dbReference type="ARBA" id="ARBA00046271"/>
    </source>
</evidence>
<dbReference type="SUPFAM" id="SSF50044">
    <property type="entry name" value="SH3-domain"/>
    <property type="match status" value="1"/>
</dbReference>
<keyword evidence="3" id="KW-0812">Transmembrane</keyword>
<protein>
    <recommendedName>
        <fullName evidence="9">Peroxin-13</fullName>
    </recommendedName>
</protein>
<dbReference type="PANTHER" id="PTHR19332">
    <property type="entry name" value="PEROXISOMAL MEMBRANE PROTEIN PEX13"/>
    <property type="match status" value="1"/>
</dbReference>
<evidence type="ECO:0000256" key="6">
    <source>
        <dbReference type="ARBA" id="ARBA00023010"/>
    </source>
</evidence>